<dbReference type="CDD" id="cd17039">
    <property type="entry name" value="Ubl_ubiquitin_like"/>
    <property type="match status" value="1"/>
</dbReference>
<evidence type="ECO:0000256" key="3">
    <source>
        <dbReference type="PROSITE-ProRule" id="PRU00023"/>
    </source>
</evidence>
<dbReference type="SMART" id="SM00248">
    <property type="entry name" value="ANK"/>
    <property type="match status" value="9"/>
</dbReference>
<evidence type="ECO:0000259" key="5">
    <source>
        <dbReference type="PROSITE" id="PS50053"/>
    </source>
</evidence>
<dbReference type="AlphaFoldDB" id="A0A1Q9CQQ7"/>
<evidence type="ECO:0000313" key="7">
    <source>
        <dbReference type="Proteomes" id="UP000186817"/>
    </source>
</evidence>
<dbReference type="Gene3D" id="1.25.40.20">
    <property type="entry name" value="Ankyrin repeat-containing domain"/>
    <property type="match status" value="3"/>
</dbReference>
<evidence type="ECO:0000256" key="2">
    <source>
        <dbReference type="ARBA" id="ARBA00023043"/>
    </source>
</evidence>
<feature type="repeat" description="ANK" evidence="3">
    <location>
        <begin position="739"/>
        <end position="771"/>
    </location>
</feature>
<feature type="repeat" description="ANK" evidence="3">
    <location>
        <begin position="634"/>
        <end position="666"/>
    </location>
</feature>
<dbReference type="InterPro" id="IPR000626">
    <property type="entry name" value="Ubiquitin-like_dom"/>
</dbReference>
<feature type="coiled-coil region" evidence="4">
    <location>
        <begin position="840"/>
        <end position="1016"/>
    </location>
</feature>
<evidence type="ECO:0000256" key="4">
    <source>
        <dbReference type="SAM" id="Coils"/>
    </source>
</evidence>
<keyword evidence="1" id="KW-0677">Repeat</keyword>
<dbReference type="Proteomes" id="UP000186817">
    <property type="component" value="Unassembled WGS sequence"/>
</dbReference>
<sequence>MAPKEKFNPFPPLKKGVRRMIAKRPSAMKSAIWNKILYVKDNNGGHVRMEKAKWRRTIQELLSASNEKIIEILTADGIRPNWKGCVCPHCQSGKLGPLTSNGRDDILRYRCNKKGCQRYFLPQHLHPFFTATNGPEGHSLQMQAAALLLRLLNVPLPNIHLLTHINHKALEKFNRSILLMRKGYVQKAEKEIKFGGCPRAWKEVEADEATFDKKTFSPQELGVNHDKPVLWEQWGAIAQRGALETLVLTKVNPAMTVPRAPGPGAIRKVDWKPLALKHIANRNVILHTDSASSYKMKLPGVVHDAVVHKKKRVKKNGKWVWLKPTFVRTRRNTVEYTDLYKKCPYFPEGCGKSLRLCYSQCNEHEAHGIPDEMAAIPAAGLSSVRNLKKELQKICGVPRFRQKILHEGTALEEDVCLDVSLESVLLVLVTFCAASEAEIEELVYSPCDGSVEEVAKILQRSMDPNATTDDGKTALMQASQDGCTDIAQLLLEARADMDMADHDGVTPLLAVSREGGEDMVRWLLAARADLNKADSNDCTPLVGALQEGRVNIARLLVQAGAGTGPGPQGNELLYSECCEGNLEVVGLLLEARVDPNAATEDGATALVVASGEGHQEIVQMLLTSKADANRFDANGFTALFLAAQSTHSEVVRLLVQAGADPDTEIMGTTALASATVDDSVEVVRCLLHAKVALDQVNEDGQTPLNTACSFGHLEVVRLLVQAVIDRIGLVGLDRVDKCGGYTALHCASIHNFLPVARVLVEAGASKDIEDETGYIPFDYAKDEDMAQLLAAERITVAFYRQSLQGEGMIHVLRASRKCDNAAAASIKSLSSKHAVLAEETQQLATESEALKAEVQQMQAELQAGTSRLQRVEEATRLARGVAEQKRAEAEAALAQAAQRDEALKQELRLQQKGKLQDECRSCEQKKHQLLEEQAHEAAGIAKAQEAAWALERSESALQDAQMRVEKLRSDRDLTLQRSRAAEQQAKEALEARGQRAAELRRSCEALEVEEQSLKQALRDQALHFSECTPPLYAEVEALHEELAAASRSRSASVSSAVRAPVLSTRAAGASLSSGAQWVETDGEKQCGQSDHDEIVHDGEILSELYGWMGESLCMAPEC</sequence>
<dbReference type="EMBL" id="LSRX01000986">
    <property type="protein sequence ID" value="OLP85264.1"/>
    <property type="molecule type" value="Genomic_DNA"/>
</dbReference>
<feature type="domain" description="Ubiquitin-like" evidence="5">
    <location>
        <begin position="383"/>
        <end position="417"/>
    </location>
</feature>
<evidence type="ECO:0000313" key="6">
    <source>
        <dbReference type="EMBL" id="OLP85264.1"/>
    </source>
</evidence>
<name>A0A1Q9CQQ7_SYMMI</name>
<evidence type="ECO:0000256" key="1">
    <source>
        <dbReference type="ARBA" id="ARBA00022737"/>
    </source>
</evidence>
<dbReference type="InterPro" id="IPR002110">
    <property type="entry name" value="Ankyrin_rpt"/>
</dbReference>
<keyword evidence="4" id="KW-0175">Coiled coil</keyword>
<dbReference type="PANTHER" id="PTHR24198:SF165">
    <property type="entry name" value="ANKYRIN REPEAT-CONTAINING PROTEIN-RELATED"/>
    <property type="match status" value="1"/>
</dbReference>
<reference evidence="6 7" key="1">
    <citation type="submission" date="2016-02" db="EMBL/GenBank/DDBJ databases">
        <title>Genome analysis of coral dinoflagellate symbionts highlights evolutionary adaptations to a symbiotic lifestyle.</title>
        <authorList>
            <person name="Aranda M."/>
            <person name="Li Y."/>
            <person name="Liew Y.J."/>
            <person name="Baumgarten S."/>
            <person name="Simakov O."/>
            <person name="Wilson M."/>
            <person name="Piel J."/>
            <person name="Ashoor H."/>
            <person name="Bougouffa S."/>
            <person name="Bajic V.B."/>
            <person name="Ryu T."/>
            <person name="Ravasi T."/>
            <person name="Bayer T."/>
            <person name="Micklem G."/>
            <person name="Kim H."/>
            <person name="Bhak J."/>
            <person name="Lajeunesse T.C."/>
            <person name="Voolstra C.R."/>
        </authorList>
    </citation>
    <scope>NUCLEOTIDE SEQUENCE [LARGE SCALE GENOMIC DNA]</scope>
    <source>
        <strain evidence="6 7">CCMP2467</strain>
    </source>
</reference>
<comment type="caution">
    <text evidence="6">The sequence shown here is derived from an EMBL/GenBank/DDBJ whole genome shotgun (WGS) entry which is preliminary data.</text>
</comment>
<dbReference type="OrthoDB" id="448167at2759"/>
<dbReference type="SUPFAM" id="SSF48403">
    <property type="entry name" value="Ankyrin repeat"/>
    <property type="match status" value="1"/>
</dbReference>
<dbReference type="PROSITE" id="PS50088">
    <property type="entry name" value="ANK_REPEAT"/>
    <property type="match status" value="6"/>
</dbReference>
<dbReference type="Pfam" id="PF12796">
    <property type="entry name" value="Ank_2"/>
    <property type="match status" value="3"/>
</dbReference>
<feature type="repeat" description="ANK" evidence="3">
    <location>
        <begin position="503"/>
        <end position="535"/>
    </location>
</feature>
<dbReference type="InterPro" id="IPR036770">
    <property type="entry name" value="Ankyrin_rpt-contain_sf"/>
</dbReference>
<dbReference type="PROSITE" id="PS50053">
    <property type="entry name" value="UBIQUITIN_2"/>
    <property type="match status" value="1"/>
</dbReference>
<protein>
    <submittedName>
        <fullName evidence="6">Ankyrin-2</fullName>
    </submittedName>
</protein>
<organism evidence="6 7">
    <name type="scientific">Symbiodinium microadriaticum</name>
    <name type="common">Dinoflagellate</name>
    <name type="synonym">Zooxanthella microadriatica</name>
    <dbReference type="NCBI Taxonomy" id="2951"/>
    <lineage>
        <taxon>Eukaryota</taxon>
        <taxon>Sar</taxon>
        <taxon>Alveolata</taxon>
        <taxon>Dinophyceae</taxon>
        <taxon>Suessiales</taxon>
        <taxon>Symbiodiniaceae</taxon>
        <taxon>Symbiodinium</taxon>
    </lineage>
</organism>
<dbReference type="OMA" id="YSECCEG"/>
<accession>A0A1Q9CQQ7</accession>
<proteinExistence type="predicted"/>
<feature type="repeat" description="ANK" evidence="3">
    <location>
        <begin position="699"/>
        <end position="721"/>
    </location>
</feature>
<gene>
    <name evidence="6" type="primary">ANK2</name>
    <name evidence="6" type="ORF">AK812_SmicGene33777</name>
</gene>
<feature type="repeat" description="ANK" evidence="3">
    <location>
        <begin position="601"/>
        <end position="633"/>
    </location>
</feature>
<dbReference type="Pfam" id="PF00023">
    <property type="entry name" value="Ank"/>
    <property type="match status" value="1"/>
</dbReference>
<keyword evidence="2 3" id="KW-0040">ANK repeat</keyword>
<feature type="repeat" description="ANK" evidence="3">
    <location>
        <begin position="470"/>
        <end position="502"/>
    </location>
</feature>
<dbReference type="PROSITE" id="PS50297">
    <property type="entry name" value="ANK_REP_REGION"/>
    <property type="match status" value="6"/>
</dbReference>
<keyword evidence="7" id="KW-1185">Reference proteome</keyword>
<dbReference type="PANTHER" id="PTHR24198">
    <property type="entry name" value="ANKYRIN REPEAT AND PROTEIN KINASE DOMAIN-CONTAINING PROTEIN"/>
    <property type="match status" value="1"/>
</dbReference>